<dbReference type="Proteomes" id="UP000254282">
    <property type="component" value="Unassembled WGS sequence"/>
</dbReference>
<organism evidence="1 2">
    <name type="scientific">Chryseobacterium indoltheticum</name>
    <dbReference type="NCBI Taxonomy" id="254"/>
    <lineage>
        <taxon>Bacteria</taxon>
        <taxon>Pseudomonadati</taxon>
        <taxon>Bacteroidota</taxon>
        <taxon>Flavobacteriia</taxon>
        <taxon>Flavobacteriales</taxon>
        <taxon>Weeksellaceae</taxon>
        <taxon>Chryseobacterium group</taxon>
        <taxon>Chryseobacterium</taxon>
    </lineage>
</organism>
<evidence type="ECO:0000313" key="2">
    <source>
        <dbReference type="Proteomes" id="UP000254282"/>
    </source>
</evidence>
<protein>
    <submittedName>
        <fullName evidence="1">Uncharacterized protein</fullName>
    </submittedName>
</protein>
<dbReference type="AlphaFoldDB" id="A0A381FCR8"/>
<sequence length="85" mass="10093">MKITHDIKDDLLTRTKLIDNIEVVYKKKKKFNGALSAVKHDPFEVRILDEETKQNPEHQIDFEIAEQITIKFFDETIKTYQDEVD</sequence>
<proteinExistence type="predicted"/>
<name>A0A381FCR8_9FLAO</name>
<evidence type="ECO:0000313" key="1">
    <source>
        <dbReference type="EMBL" id="SUX44345.1"/>
    </source>
</evidence>
<dbReference type="EMBL" id="UFVR01000004">
    <property type="protein sequence ID" value="SUX44345.1"/>
    <property type="molecule type" value="Genomic_DNA"/>
</dbReference>
<accession>A0A381FCR8</accession>
<reference evidence="1 2" key="1">
    <citation type="submission" date="2018-06" db="EMBL/GenBank/DDBJ databases">
        <authorList>
            <consortium name="Pathogen Informatics"/>
            <person name="Doyle S."/>
        </authorList>
    </citation>
    <scope>NUCLEOTIDE SEQUENCE [LARGE SCALE GENOMIC DNA]</scope>
    <source>
        <strain evidence="1 2">NCTC13532</strain>
    </source>
</reference>
<dbReference type="RefSeq" id="WP_115619301.1">
    <property type="nucleotide sequence ID" value="NZ_UFVR01000004.1"/>
</dbReference>
<gene>
    <name evidence="1" type="ORF">NCTC13532_00769</name>
</gene>